<sequence>GLDDARADRCAALAVAGMQGIIGAWLVRRDAGADRDAEQAVADLSRALALLAEDGGR</sequence>
<organism evidence="1 2">
    <name type="scientific">Clavibacter lycopersici</name>
    <dbReference type="NCBI Taxonomy" id="2301718"/>
    <lineage>
        <taxon>Bacteria</taxon>
        <taxon>Bacillati</taxon>
        <taxon>Actinomycetota</taxon>
        <taxon>Actinomycetes</taxon>
        <taxon>Micrococcales</taxon>
        <taxon>Microbacteriaceae</taxon>
        <taxon>Clavibacter</taxon>
    </lineage>
</organism>
<dbReference type="Proteomes" id="UP000266484">
    <property type="component" value="Unassembled WGS sequence"/>
</dbReference>
<evidence type="ECO:0000313" key="2">
    <source>
        <dbReference type="Proteomes" id="UP000266484"/>
    </source>
</evidence>
<protein>
    <submittedName>
        <fullName evidence="1">TetR family transcriptional regulator</fullName>
    </submittedName>
</protein>
<gene>
    <name evidence="1" type="ORF">DZG00_03500</name>
</gene>
<feature type="non-terminal residue" evidence="1">
    <location>
        <position position="1"/>
    </location>
</feature>
<dbReference type="EMBL" id="QWGT01000027">
    <property type="protein sequence ID" value="RIJ52766.1"/>
    <property type="molecule type" value="Genomic_DNA"/>
</dbReference>
<accession>A0A399T907</accession>
<proteinExistence type="predicted"/>
<evidence type="ECO:0000313" key="1">
    <source>
        <dbReference type="EMBL" id="RIJ52766.1"/>
    </source>
</evidence>
<dbReference type="AlphaFoldDB" id="A0A399T907"/>
<reference evidence="1 2" key="1">
    <citation type="submission" date="2018-08" db="EMBL/GenBank/DDBJ databases">
        <title>Genome Sequence of Clavibacter michiganensis Subspecies type strains, and the Atypical Peach-Colored Strains Isolated from Tomato.</title>
        <authorList>
            <person name="Osdaghi E."/>
            <person name="Portier P."/>
            <person name="Briand M."/>
            <person name="Jacques M.-A."/>
        </authorList>
    </citation>
    <scope>NUCLEOTIDE SEQUENCE [LARGE SCALE GENOMIC DNA]</scope>
    <source>
        <strain evidence="1 2">CFBP 8615</strain>
    </source>
</reference>
<keyword evidence="2" id="KW-1185">Reference proteome</keyword>
<comment type="caution">
    <text evidence="1">The sequence shown here is derived from an EMBL/GenBank/DDBJ whole genome shotgun (WGS) entry which is preliminary data.</text>
</comment>
<name>A0A399T907_9MICO</name>